<keyword evidence="2" id="KW-1185">Reference proteome</keyword>
<dbReference type="RefSeq" id="WP_085887145.1">
    <property type="nucleotide sequence ID" value="NZ_FWFN01000002.1"/>
</dbReference>
<evidence type="ECO:0000313" key="1">
    <source>
        <dbReference type="EMBL" id="SLN30059.1"/>
    </source>
</evidence>
<dbReference type="GO" id="GO:0016491">
    <property type="term" value="F:oxidoreductase activity"/>
    <property type="evidence" value="ECO:0007669"/>
    <property type="project" value="UniProtKB-KW"/>
</dbReference>
<dbReference type="Gene3D" id="3.40.50.720">
    <property type="entry name" value="NAD(P)-binding Rossmann-like Domain"/>
    <property type="match status" value="1"/>
</dbReference>
<gene>
    <name evidence="1" type="primary">aroE_2</name>
    <name evidence="1" type="ORF">PSM7751_01271</name>
</gene>
<dbReference type="Gene3D" id="3.40.50.10860">
    <property type="entry name" value="Leucine Dehydrogenase, chain A, domain 1"/>
    <property type="match status" value="1"/>
</dbReference>
<protein>
    <submittedName>
        <fullName evidence="1">Quinate/shikimate dehydrogenase</fullName>
        <ecNumber evidence="1">1.1.1.-</ecNumber>
    </submittedName>
</protein>
<proteinExistence type="predicted"/>
<reference evidence="1 2" key="1">
    <citation type="submission" date="2017-03" db="EMBL/GenBank/DDBJ databases">
        <authorList>
            <person name="Afonso C.L."/>
            <person name="Miller P.J."/>
            <person name="Scott M.A."/>
            <person name="Spackman E."/>
            <person name="Goraichik I."/>
            <person name="Dimitrov K.M."/>
            <person name="Suarez D.L."/>
            <person name="Swayne D.E."/>
        </authorList>
    </citation>
    <scope>NUCLEOTIDE SEQUENCE [LARGE SCALE GENOMIC DNA]</scope>
    <source>
        <strain evidence="1 2">CECT 7751</strain>
    </source>
</reference>
<organism evidence="1 2">
    <name type="scientific">Pseudooceanicola marinus</name>
    <dbReference type="NCBI Taxonomy" id="396013"/>
    <lineage>
        <taxon>Bacteria</taxon>
        <taxon>Pseudomonadati</taxon>
        <taxon>Pseudomonadota</taxon>
        <taxon>Alphaproteobacteria</taxon>
        <taxon>Rhodobacterales</taxon>
        <taxon>Paracoccaceae</taxon>
        <taxon>Pseudooceanicola</taxon>
    </lineage>
</organism>
<evidence type="ECO:0000313" key="2">
    <source>
        <dbReference type="Proteomes" id="UP000193963"/>
    </source>
</evidence>
<keyword evidence="1" id="KW-0560">Oxidoreductase</keyword>
<dbReference type="Proteomes" id="UP000193963">
    <property type="component" value="Unassembled WGS sequence"/>
</dbReference>
<dbReference type="AlphaFoldDB" id="A0A1X6YSE6"/>
<accession>A0A1X6YSE6</accession>
<sequence>MRKNVEASAPDRPVLIGIAGQDRALEPVIRSLENRSDGRRAPLRLRRFPLPDLTGLGAARRLMNAGRSGGFDAVHFADPLRADITDLLADRRSPLAPGQIVDTLLFSDAGPALGYDAGTHALQDCLAPFLSGRPAHHVLIVGAGTEGQSVAMALAALGVTRLTFYDCDMGRAAALANLVNRATRSRAALLASPEGLFHEFSRPGLTRGWIDGIVNATPVGGPHRPGQVLPDEGFEAPLWLVDIAATDGTTPLTRRAADRGCALLTGAEIAWRRAERLLACSQGGGQIGCSPRSCQIDLAPCATPVSQAG</sequence>
<dbReference type="SUPFAM" id="SSF51735">
    <property type="entry name" value="NAD(P)-binding Rossmann-fold domains"/>
    <property type="match status" value="1"/>
</dbReference>
<name>A0A1X6YSE6_9RHOB</name>
<dbReference type="EMBL" id="FWFN01000002">
    <property type="protein sequence ID" value="SLN30059.1"/>
    <property type="molecule type" value="Genomic_DNA"/>
</dbReference>
<dbReference type="OrthoDB" id="7877070at2"/>
<dbReference type="EC" id="1.1.1.-" evidence="1"/>
<dbReference type="InterPro" id="IPR036291">
    <property type="entry name" value="NAD(P)-bd_dom_sf"/>
</dbReference>